<evidence type="ECO:0000313" key="2">
    <source>
        <dbReference type="EMBL" id="KAG5442399.1"/>
    </source>
</evidence>
<evidence type="ECO:0000256" key="1">
    <source>
        <dbReference type="SAM" id="SignalP"/>
    </source>
</evidence>
<dbReference type="OrthoDB" id="6245537at2759"/>
<dbReference type="Proteomes" id="UP000286415">
    <property type="component" value="Unassembled WGS sequence"/>
</dbReference>
<name>A0A8T1M083_CLOSI</name>
<keyword evidence="3" id="KW-1185">Reference proteome</keyword>
<feature type="signal peptide" evidence="1">
    <location>
        <begin position="1"/>
        <end position="20"/>
    </location>
</feature>
<reference evidence="2 3" key="2">
    <citation type="journal article" date="2021" name="Genomics">
        <title>High-quality reference genome for Clonorchis sinensis.</title>
        <authorList>
            <person name="Young N.D."/>
            <person name="Stroehlein A.J."/>
            <person name="Kinkar L."/>
            <person name="Wang T."/>
            <person name="Sohn W.M."/>
            <person name="Chang B.C.H."/>
            <person name="Kaur P."/>
            <person name="Weisz D."/>
            <person name="Dudchenko O."/>
            <person name="Aiden E.L."/>
            <person name="Korhonen P.K."/>
            <person name="Gasser R.B."/>
        </authorList>
    </citation>
    <scope>NUCLEOTIDE SEQUENCE [LARGE SCALE GENOMIC DNA]</scope>
    <source>
        <strain evidence="2">Cs-k2</strain>
    </source>
</reference>
<evidence type="ECO:0000313" key="3">
    <source>
        <dbReference type="Proteomes" id="UP000286415"/>
    </source>
</evidence>
<protein>
    <submittedName>
        <fullName evidence="2">Uncharacterized protein</fullName>
    </submittedName>
</protein>
<organism evidence="2 3">
    <name type="scientific">Clonorchis sinensis</name>
    <name type="common">Chinese liver fluke</name>
    <dbReference type="NCBI Taxonomy" id="79923"/>
    <lineage>
        <taxon>Eukaryota</taxon>
        <taxon>Metazoa</taxon>
        <taxon>Spiralia</taxon>
        <taxon>Lophotrochozoa</taxon>
        <taxon>Platyhelminthes</taxon>
        <taxon>Trematoda</taxon>
        <taxon>Digenea</taxon>
        <taxon>Opisthorchiida</taxon>
        <taxon>Opisthorchiata</taxon>
        <taxon>Opisthorchiidae</taxon>
        <taxon>Clonorchis</taxon>
    </lineage>
</organism>
<gene>
    <name evidence="2" type="ORF">CSKR_200264</name>
</gene>
<proteinExistence type="predicted"/>
<sequence>MRGFAILCLAVFLFVAYCEARPEAETNQKLRESGMKLMDTVRMAVMKMYEKGKSRFMAYMQRDNLGEKIAAVLEILMERLTKRIEGYMGEQM</sequence>
<keyword evidence="1" id="KW-0732">Signal</keyword>
<dbReference type="AlphaFoldDB" id="A0A8T1M083"/>
<comment type="caution">
    <text evidence="2">The sequence shown here is derived from an EMBL/GenBank/DDBJ whole genome shotgun (WGS) entry which is preliminary data.</text>
</comment>
<reference evidence="2 3" key="1">
    <citation type="journal article" date="2018" name="Biotechnol. Adv.">
        <title>Improved genomic resources and new bioinformatic workflow for the carcinogenic parasite Clonorchis sinensis: Biotechnological implications.</title>
        <authorList>
            <person name="Wang D."/>
            <person name="Korhonen P.K."/>
            <person name="Gasser R.B."/>
            <person name="Young N.D."/>
        </authorList>
    </citation>
    <scope>NUCLEOTIDE SEQUENCE [LARGE SCALE GENOMIC DNA]</scope>
    <source>
        <strain evidence="2">Cs-k2</strain>
    </source>
</reference>
<accession>A0A8T1M083</accession>
<feature type="chain" id="PRO_5035728313" evidence="1">
    <location>
        <begin position="21"/>
        <end position="92"/>
    </location>
</feature>
<dbReference type="EMBL" id="NIRI02000076">
    <property type="protein sequence ID" value="KAG5442399.1"/>
    <property type="molecule type" value="Genomic_DNA"/>
</dbReference>